<reference evidence="2 3" key="1">
    <citation type="submission" date="2019-07" db="EMBL/GenBank/DDBJ databases">
        <title>Whole genome shotgun sequence of Nocardia ninae NBRC 108245.</title>
        <authorList>
            <person name="Hosoyama A."/>
            <person name="Uohara A."/>
            <person name="Ohji S."/>
            <person name="Ichikawa N."/>
        </authorList>
    </citation>
    <scope>NUCLEOTIDE SEQUENCE [LARGE SCALE GENOMIC DNA]</scope>
    <source>
        <strain evidence="2 3">NBRC 108245</strain>
    </source>
</reference>
<organism evidence="2 3">
    <name type="scientific">Nocardia ninae NBRC 108245</name>
    <dbReference type="NCBI Taxonomy" id="1210091"/>
    <lineage>
        <taxon>Bacteria</taxon>
        <taxon>Bacillati</taxon>
        <taxon>Actinomycetota</taxon>
        <taxon>Actinomycetes</taxon>
        <taxon>Mycobacteriales</taxon>
        <taxon>Nocardiaceae</taxon>
        <taxon>Nocardia</taxon>
    </lineage>
</organism>
<dbReference type="Pfam" id="PF17765">
    <property type="entry name" value="MLTR_LBD"/>
    <property type="match status" value="1"/>
</dbReference>
<proteinExistence type="predicted"/>
<dbReference type="CDD" id="cd00093">
    <property type="entry name" value="HTH_XRE"/>
    <property type="match status" value="1"/>
</dbReference>
<name>A0A511M7G0_9NOCA</name>
<accession>A0A511M7G0</accession>
<dbReference type="AlphaFoldDB" id="A0A511M7G0"/>
<gene>
    <name evidence="2" type="ORF">NN4_06460</name>
</gene>
<evidence type="ECO:0000259" key="1">
    <source>
        <dbReference type="SMART" id="SM00530"/>
    </source>
</evidence>
<evidence type="ECO:0000313" key="3">
    <source>
        <dbReference type="Proteomes" id="UP000321424"/>
    </source>
</evidence>
<keyword evidence="3" id="KW-1185">Reference proteome</keyword>
<dbReference type="InterPro" id="IPR001387">
    <property type="entry name" value="Cro/C1-type_HTH"/>
</dbReference>
<dbReference type="Gene3D" id="3.30.450.180">
    <property type="match status" value="1"/>
</dbReference>
<dbReference type="EMBL" id="BJXA01000002">
    <property type="protein sequence ID" value="GEM36127.1"/>
    <property type="molecule type" value="Genomic_DNA"/>
</dbReference>
<dbReference type="InterPro" id="IPR041413">
    <property type="entry name" value="MLTR_LBD"/>
</dbReference>
<evidence type="ECO:0000313" key="2">
    <source>
        <dbReference type="EMBL" id="GEM36127.1"/>
    </source>
</evidence>
<sequence>MMDHGPVPVTAPSARRTELAAFLRSRRDRVTPADVGMPPGLRRRTPGLRREEVALLSGIGVTWYTWLEQGRPINVSGRVLDAIADTLQLSDPEREHLYHLADVPIATVATSAARITPTVQAILDSMSGFPAAALNSRWDLLGWNTPCAALWPRLTAPDSSRNVLWELFTTPECCRRFVNRDTGLPHMVASFRAAFGQHLEDPSWTELIRRLAAASPEFARLWATHDVATPPSAIMTYRHAAIGDLSFSLTRLDLTATPETLITVWTPADEESKHRMDWLLAHPDAPSVDHTH</sequence>
<dbReference type="InterPro" id="IPR010982">
    <property type="entry name" value="Lambda_DNA-bd_dom_sf"/>
</dbReference>
<dbReference type="PANTHER" id="PTHR35010:SF2">
    <property type="entry name" value="BLL4672 PROTEIN"/>
    <property type="match status" value="1"/>
</dbReference>
<dbReference type="SMART" id="SM00530">
    <property type="entry name" value="HTH_XRE"/>
    <property type="match status" value="1"/>
</dbReference>
<dbReference type="Pfam" id="PF13560">
    <property type="entry name" value="HTH_31"/>
    <property type="match status" value="1"/>
</dbReference>
<dbReference type="SUPFAM" id="SSF47413">
    <property type="entry name" value="lambda repressor-like DNA-binding domains"/>
    <property type="match status" value="1"/>
</dbReference>
<dbReference type="GO" id="GO:0003677">
    <property type="term" value="F:DNA binding"/>
    <property type="evidence" value="ECO:0007669"/>
    <property type="project" value="InterPro"/>
</dbReference>
<dbReference type="PANTHER" id="PTHR35010">
    <property type="entry name" value="BLL4672 PROTEIN-RELATED"/>
    <property type="match status" value="1"/>
</dbReference>
<comment type="caution">
    <text evidence="2">The sequence shown here is derived from an EMBL/GenBank/DDBJ whole genome shotgun (WGS) entry which is preliminary data.</text>
</comment>
<protein>
    <submittedName>
        <fullName evidence="2">Transcriptional regulator</fullName>
    </submittedName>
</protein>
<dbReference type="Proteomes" id="UP000321424">
    <property type="component" value="Unassembled WGS sequence"/>
</dbReference>
<dbReference type="Gene3D" id="1.10.260.40">
    <property type="entry name" value="lambda repressor-like DNA-binding domains"/>
    <property type="match status" value="1"/>
</dbReference>
<feature type="domain" description="HTH cro/C1-type" evidence="1">
    <location>
        <begin position="22"/>
        <end position="94"/>
    </location>
</feature>